<keyword evidence="2" id="KW-0418">Kinase</keyword>
<feature type="non-terminal residue" evidence="2">
    <location>
        <position position="1"/>
    </location>
</feature>
<comment type="caution">
    <text evidence="2">The sequence shown here is derived from an EMBL/GenBank/DDBJ whole genome shotgun (WGS) entry which is preliminary data.</text>
</comment>
<feature type="compositionally biased region" description="Low complexity" evidence="1">
    <location>
        <begin position="22"/>
        <end position="41"/>
    </location>
</feature>
<evidence type="ECO:0000256" key="1">
    <source>
        <dbReference type="SAM" id="MobiDB-lite"/>
    </source>
</evidence>
<dbReference type="Proteomes" id="UP000018936">
    <property type="component" value="Unassembled WGS sequence"/>
</dbReference>
<dbReference type="AlphaFoldDB" id="V8PIM8"/>
<keyword evidence="2" id="KW-0808">Transferase</keyword>
<keyword evidence="3" id="KW-1185">Reference proteome</keyword>
<protein>
    <submittedName>
        <fullName evidence="2">SRC kinase signaling inhibitor 1</fullName>
    </submittedName>
</protein>
<reference evidence="2 3" key="1">
    <citation type="journal article" date="2013" name="Proc. Natl. Acad. Sci. U.S.A.">
        <title>The king cobra genome reveals dynamic gene evolution and adaptation in the snake venom system.</title>
        <authorList>
            <person name="Vonk F.J."/>
            <person name="Casewell N.R."/>
            <person name="Henkel C.V."/>
            <person name="Heimberg A.M."/>
            <person name="Jansen H.J."/>
            <person name="McCleary R.J."/>
            <person name="Kerkkamp H.M."/>
            <person name="Vos R.A."/>
            <person name="Guerreiro I."/>
            <person name="Calvete J.J."/>
            <person name="Wuster W."/>
            <person name="Woods A.E."/>
            <person name="Logan J.M."/>
            <person name="Harrison R.A."/>
            <person name="Castoe T.A."/>
            <person name="de Koning A.P."/>
            <person name="Pollock D.D."/>
            <person name="Yandell M."/>
            <person name="Calderon D."/>
            <person name="Renjifo C."/>
            <person name="Currier R.B."/>
            <person name="Salgado D."/>
            <person name="Pla D."/>
            <person name="Sanz L."/>
            <person name="Hyder A.S."/>
            <person name="Ribeiro J.M."/>
            <person name="Arntzen J.W."/>
            <person name="van den Thillart G.E."/>
            <person name="Boetzer M."/>
            <person name="Pirovano W."/>
            <person name="Dirks R.P."/>
            <person name="Spaink H.P."/>
            <person name="Duboule D."/>
            <person name="McGlinn E."/>
            <person name="Kini R.M."/>
            <person name="Richardson M.K."/>
        </authorList>
    </citation>
    <scope>NUCLEOTIDE SEQUENCE</scope>
    <source>
        <tissue evidence="2">Blood</tissue>
    </source>
</reference>
<dbReference type="EMBL" id="AZIM01000034">
    <property type="protein sequence ID" value="ETE73821.1"/>
    <property type="molecule type" value="Genomic_DNA"/>
</dbReference>
<dbReference type="GO" id="GO:0016301">
    <property type="term" value="F:kinase activity"/>
    <property type="evidence" value="ECO:0007669"/>
    <property type="project" value="UniProtKB-KW"/>
</dbReference>
<proteinExistence type="predicted"/>
<name>V8PIM8_OPHHA</name>
<feature type="region of interest" description="Disordered" evidence="1">
    <location>
        <begin position="85"/>
        <end position="135"/>
    </location>
</feature>
<evidence type="ECO:0000313" key="3">
    <source>
        <dbReference type="Proteomes" id="UP000018936"/>
    </source>
</evidence>
<organism evidence="2 3">
    <name type="scientific">Ophiophagus hannah</name>
    <name type="common">King cobra</name>
    <name type="synonym">Naja hannah</name>
    <dbReference type="NCBI Taxonomy" id="8665"/>
    <lineage>
        <taxon>Eukaryota</taxon>
        <taxon>Metazoa</taxon>
        <taxon>Chordata</taxon>
        <taxon>Craniata</taxon>
        <taxon>Vertebrata</taxon>
        <taxon>Euteleostomi</taxon>
        <taxon>Lepidosauria</taxon>
        <taxon>Squamata</taxon>
        <taxon>Bifurcata</taxon>
        <taxon>Unidentata</taxon>
        <taxon>Episquamata</taxon>
        <taxon>Toxicofera</taxon>
        <taxon>Serpentes</taxon>
        <taxon>Colubroidea</taxon>
        <taxon>Elapidae</taxon>
        <taxon>Elapinae</taxon>
        <taxon>Ophiophagus</taxon>
    </lineage>
</organism>
<feature type="compositionally biased region" description="Polar residues" evidence="1">
    <location>
        <begin position="102"/>
        <end position="135"/>
    </location>
</feature>
<dbReference type="OrthoDB" id="6022652at2759"/>
<accession>V8PIM8</accession>
<sequence length="135" mass="14503">MNVPRSGITVDRDVKLECKIQNSTNANDSPPNSSPIISKPLLLSNGGGVSIPAMKMVNPASRLKQTQQGSPDKSKHIKQRMEYMRIQGQQQAARSTKDSGMGNETSSPVSEKPTSGRTSIPVLTSFGSRNSSISF</sequence>
<evidence type="ECO:0000313" key="2">
    <source>
        <dbReference type="EMBL" id="ETE73821.1"/>
    </source>
</evidence>
<feature type="region of interest" description="Disordered" evidence="1">
    <location>
        <begin position="21"/>
        <end position="41"/>
    </location>
</feature>
<gene>
    <name evidence="2" type="primary">SRCIN1</name>
    <name evidence="2" type="ORF">L345_00334</name>
</gene>